<feature type="domain" description="ZFAND1-like ubiquitin-like" evidence="2">
    <location>
        <begin position="180"/>
        <end position="251"/>
    </location>
</feature>
<organism evidence="3 4">
    <name type="scientific">Paramuricea clavata</name>
    <name type="common">Red gorgonian</name>
    <name type="synonym">Violescent sea-whip</name>
    <dbReference type="NCBI Taxonomy" id="317549"/>
    <lineage>
        <taxon>Eukaryota</taxon>
        <taxon>Metazoa</taxon>
        <taxon>Cnidaria</taxon>
        <taxon>Anthozoa</taxon>
        <taxon>Octocorallia</taxon>
        <taxon>Malacalcyonacea</taxon>
        <taxon>Plexauridae</taxon>
        <taxon>Paramuricea</taxon>
    </lineage>
</organism>
<dbReference type="Proteomes" id="UP001152795">
    <property type="component" value="Unassembled WGS sequence"/>
</dbReference>
<proteinExistence type="predicted"/>
<feature type="region of interest" description="Disordered" evidence="1">
    <location>
        <begin position="112"/>
        <end position="136"/>
    </location>
</feature>
<dbReference type="PANTHER" id="PTHR14677">
    <property type="entry name" value="ARSENITE INDUCUBLE RNA ASSOCIATED PROTEIN AIP-1-RELATED"/>
    <property type="match status" value="1"/>
</dbReference>
<dbReference type="PANTHER" id="PTHR14677:SF37">
    <property type="entry name" value="AN1-TYPE ZINC FINGER PROTEIN 1"/>
    <property type="match status" value="1"/>
</dbReference>
<keyword evidence="4" id="KW-1185">Reference proteome</keyword>
<evidence type="ECO:0000259" key="2">
    <source>
        <dbReference type="Pfam" id="PF25327"/>
    </source>
</evidence>
<evidence type="ECO:0000313" key="3">
    <source>
        <dbReference type="EMBL" id="CAB3992882.1"/>
    </source>
</evidence>
<dbReference type="InterPro" id="IPR057358">
    <property type="entry name" value="UBL_ZFAND1-like"/>
</dbReference>
<reference evidence="3" key="1">
    <citation type="submission" date="2020-04" db="EMBL/GenBank/DDBJ databases">
        <authorList>
            <person name="Alioto T."/>
            <person name="Alioto T."/>
            <person name="Gomez Garrido J."/>
        </authorList>
    </citation>
    <scope>NUCLEOTIDE SEQUENCE</scope>
    <source>
        <strain evidence="3">A484AB</strain>
    </source>
</reference>
<feature type="compositionally biased region" description="Basic and acidic residues" evidence="1">
    <location>
        <begin position="115"/>
        <end position="128"/>
    </location>
</feature>
<accession>A0A6S7GSC8</accession>
<sequence>MPRFVRLNYDFEYLGQERSYGTSKKRDFCVPGGNIGALMMPHFPGLVPGSFLPRKCFYACLSVLSKTSHSAESASHPVISIPSLIMYKILYRHRHQPDHSCPKYEEYKNSANEASKQKVQIEKKEKTGRGGARSSSRAAKVALMKMKLHAVGDASTPQEERVYFSIILPDESTEKSKPMFFSKKWSIGRIIDQISKMCKLRNENNRQLSTKLRLFEKFPRRQLTIGKSLETEMNENSETLFSGSELILEYVETDM</sequence>
<protein>
    <recommendedName>
        <fullName evidence="2">ZFAND1-like ubiquitin-like domain-containing protein</fullName>
    </recommendedName>
</protein>
<name>A0A6S7GSC8_PARCT</name>
<dbReference type="OrthoDB" id="431929at2759"/>
<evidence type="ECO:0000313" key="4">
    <source>
        <dbReference type="Proteomes" id="UP001152795"/>
    </source>
</evidence>
<dbReference type="EMBL" id="CACRXK020002143">
    <property type="protein sequence ID" value="CAB3992882.1"/>
    <property type="molecule type" value="Genomic_DNA"/>
</dbReference>
<gene>
    <name evidence="3" type="ORF">PACLA_8A015202</name>
</gene>
<comment type="caution">
    <text evidence="3">The sequence shown here is derived from an EMBL/GenBank/DDBJ whole genome shotgun (WGS) entry which is preliminary data.</text>
</comment>
<evidence type="ECO:0000256" key="1">
    <source>
        <dbReference type="SAM" id="MobiDB-lite"/>
    </source>
</evidence>
<dbReference type="AlphaFoldDB" id="A0A6S7GSC8"/>
<dbReference type="GO" id="GO:0005737">
    <property type="term" value="C:cytoplasm"/>
    <property type="evidence" value="ECO:0007669"/>
    <property type="project" value="TreeGrafter"/>
</dbReference>
<dbReference type="Pfam" id="PF25327">
    <property type="entry name" value="UBL_ZFAND1"/>
    <property type="match status" value="1"/>
</dbReference>